<evidence type="ECO:0000313" key="4">
    <source>
        <dbReference type="Proteomes" id="UP000280696"/>
    </source>
</evidence>
<dbReference type="OrthoDB" id="9776552at2"/>
<dbReference type="Pfam" id="PF02518">
    <property type="entry name" value="HATPase_c"/>
    <property type="match status" value="1"/>
</dbReference>
<dbReference type="EMBL" id="RAYQ01000001">
    <property type="protein sequence ID" value="RKI94032.1"/>
    <property type="molecule type" value="Genomic_DNA"/>
</dbReference>
<organism evidence="3 4">
    <name type="scientific">Parablautia intestinalis</name>
    <dbReference type="NCBI Taxonomy" id="2320100"/>
    <lineage>
        <taxon>Bacteria</taxon>
        <taxon>Bacillati</taxon>
        <taxon>Bacillota</taxon>
        <taxon>Clostridia</taxon>
        <taxon>Lachnospirales</taxon>
        <taxon>Lachnospiraceae</taxon>
        <taxon>Parablautia</taxon>
    </lineage>
</organism>
<accession>A0A3A9ARK7</accession>
<reference evidence="3 4" key="1">
    <citation type="submission" date="2018-09" db="EMBL/GenBank/DDBJ databases">
        <title>Murine metabolic-syndrome-specific gut microbial biobank.</title>
        <authorList>
            <person name="Liu C."/>
        </authorList>
    </citation>
    <scope>NUCLEOTIDE SEQUENCE [LARGE SCALE GENOMIC DNA]</scope>
    <source>
        <strain evidence="3 4">0.1xD8-82</strain>
    </source>
</reference>
<dbReference type="SMART" id="SM00387">
    <property type="entry name" value="HATPase_c"/>
    <property type="match status" value="1"/>
</dbReference>
<keyword evidence="1" id="KW-1133">Transmembrane helix</keyword>
<dbReference type="Gene3D" id="6.10.340.10">
    <property type="match status" value="1"/>
</dbReference>
<dbReference type="GO" id="GO:0000155">
    <property type="term" value="F:phosphorelay sensor kinase activity"/>
    <property type="evidence" value="ECO:0007669"/>
    <property type="project" value="InterPro"/>
</dbReference>
<dbReference type="InterPro" id="IPR036890">
    <property type="entry name" value="HATPase_C_sf"/>
</dbReference>
<dbReference type="SUPFAM" id="SSF55874">
    <property type="entry name" value="ATPase domain of HSP90 chaperone/DNA topoisomerase II/histidine kinase"/>
    <property type="match status" value="1"/>
</dbReference>
<keyword evidence="4" id="KW-1185">Reference proteome</keyword>
<sequence>MIVPSMSISAFTPEKSAVALEDAPSSALSSASASCASAAASSFEVSAAWAVSCAAPSEALLPEELLPQAVIDRIMAADNNTATIFLFINFSFPANYKTYKLIKYFQCLTFRNHLIHSVWFHICIISSNVVYFGCRRWYTIVIFCRFGSDCPANLSAFWCQGPAGCERSMAIFMNLKKKLLLSFTAITIIPLMCMTVFAYTQYVHIINRHITTIADNEFKNLSFKVRESYDSIRQTLSFLTFYSADNNAVLSTLRNLKNAEIISDSDMYHASENIKTACQSAMYNQNYIKGIYIFTQERSVFGHARNADEGIASGYDPINDDWYQKTRALNGSIYISPLDVYPMFGGNYECFFVSHLIRDADRDFQHLGVIVVEYSPEMFDLSKETALSDITNITLTNTDNQSVIYTNMKESHPDIIPTKENSTVEPVFQTPFELSVTIDYASLKAEYSNTLLLLILLAALCLLCIFSLTMRIARDFITPIEKLSNCMVKQQMVHVELPAKYENRKDEIGILYRQYDKMMAEINDFIKTEYKNKLIILDTQMKALEARINSHFLFNTLESINSMAELAEQEQISIMSMSLGHMFRYAIKTDSELVTIEDELNHVRDYMIIQRIRCDDKFRFVENVPEELYGQKILKLIFQPVVENSLIHGLEYGNCGDEISLSARVSQDMLLIVISDNGKGISQDRLTKLRGRLQEETTFTELGHREKESIGLKNIQSRVELYYGKGYGLSINSVEREGTKIEIRVPIFPGSRAGEGKIV</sequence>
<keyword evidence="1" id="KW-0812">Transmembrane</keyword>
<proteinExistence type="predicted"/>
<name>A0A3A9ARK7_9FIRM</name>
<dbReference type="GO" id="GO:0016020">
    <property type="term" value="C:membrane"/>
    <property type="evidence" value="ECO:0007669"/>
    <property type="project" value="InterPro"/>
</dbReference>
<dbReference type="PANTHER" id="PTHR34220">
    <property type="entry name" value="SENSOR HISTIDINE KINASE YPDA"/>
    <property type="match status" value="1"/>
</dbReference>
<keyword evidence="1" id="KW-0472">Membrane</keyword>
<dbReference type="InterPro" id="IPR003594">
    <property type="entry name" value="HATPase_dom"/>
</dbReference>
<dbReference type="AlphaFoldDB" id="A0A3A9ARK7"/>
<dbReference type="Gene3D" id="3.30.450.20">
    <property type="entry name" value="PAS domain"/>
    <property type="match status" value="1"/>
</dbReference>
<dbReference type="InterPro" id="IPR050640">
    <property type="entry name" value="Bact_2-comp_sensor_kinase"/>
</dbReference>
<dbReference type="PANTHER" id="PTHR34220:SF7">
    <property type="entry name" value="SENSOR HISTIDINE KINASE YPDA"/>
    <property type="match status" value="1"/>
</dbReference>
<dbReference type="InterPro" id="IPR010559">
    <property type="entry name" value="Sig_transdc_His_kin_internal"/>
</dbReference>
<gene>
    <name evidence="3" type="ORF">D7V94_00140</name>
</gene>
<protein>
    <recommendedName>
        <fullName evidence="2">Histidine kinase/HSP90-like ATPase domain-containing protein</fullName>
    </recommendedName>
</protein>
<dbReference type="Proteomes" id="UP000280696">
    <property type="component" value="Unassembled WGS sequence"/>
</dbReference>
<feature type="transmembrane region" description="Helical" evidence="1">
    <location>
        <begin position="179"/>
        <end position="199"/>
    </location>
</feature>
<dbReference type="Pfam" id="PF06580">
    <property type="entry name" value="His_kinase"/>
    <property type="match status" value="1"/>
</dbReference>
<evidence type="ECO:0000256" key="1">
    <source>
        <dbReference type="SAM" id="Phobius"/>
    </source>
</evidence>
<comment type="caution">
    <text evidence="3">The sequence shown here is derived from an EMBL/GenBank/DDBJ whole genome shotgun (WGS) entry which is preliminary data.</text>
</comment>
<dbReference type="Gene3D" id="3.30.565.10">
    <property type="entry name" value="Histidine kinase-like ATPase, C-terminal domain"/>
    <property type="match status" value="1"/>
</dbReference>
<evidence type="ECO:0000313" key="3">
    <source>
        <dbReference type="EMBL" id="RKI94032.1"/>
    </source>
</evidence>
<feature type="domain" description="Histidine kinase/HSP90-like ATPase" evidence="2">
    <location>
        <begin position="633"/>
        <end position="749"/>
    </location>
</feature>
<evidence type="ECO:0000259" key="2">
    <source>
        <dbReference type="SMART" id="SM00387"/>
    </source>
</evidence>
<feature type="transmembrane region" description="Helical" evidence="1">
    <location>
        <begin position="451"/>
        <end position="473"/>
    </location>
</feature>